<dbReference type="EMBL" id="ANOH01000178">
    <property type="protein sequence ID" value="EMI56037.1"/>
    <property type="molecule type" value="Genomic_DNA"/>
</dbReference>
<sequence>MSFRIGLQDERKQPASGWGGFLINTTRRRLNSAALEQGCLPRLPGNFGSPETSTRCVLPSIRGPEMGGSRQHQLWSGADESCRTSMADACSGLYVDGNV</sequence>
<evidence type="ECO:0000313" key="2">
    <source>
        <dbReference type="Proteomes" id="UP000011885"/>
    </source>
</evidence>
<name>M5U3K6_9BACT</name>
<dbReference type="PATRIC" id="fig|1263870.3.peg.2696"/>
<keyword evidence="2" id="KW-1185">Reference proteome</keyword>
<evidence type="ECO:0000313" key="1">
    <source>
        <dbReference type="EMBL" id="EMI56037.1"/>
    </source>
</evidence>
<organism evidence="1 2">
    <name type="scientific">Rhodopirellula sallentina SM41</name>
    <dbReference type="NCBI Taxonomy" id="1263870"/>
    <lineage>
        <taxon>Bacteria</taxon>
        <taxon>Pseudomonadati</taxon>
        <taxon>Planctomycetota</taxon>
        <taxon>Planctomycetia</taxon>
        <taxon>Pirellulales</taxon>
        <taxon>Pirellulaceae</taxon>
        <taxon>Rhodopirellula</taxon>
    </lineage>
</organism>
<proteinExistence type="predicted"/>
<gene>
    <name evidence="1" type="ORF">RSSM_02535</name>
</gene>
<dbReference type="RefSeq" id="WP_008678376.1">
    <property type="nucleotide sequence ID" value="NZ_ANOH01000178.1"/>
</dbReference>
<protein>
    <submittedName>
        <fullName evidence="1">Uncharacterized protein</fullName>
    </submittedName>
</protein>
<comment type="caution">
    <text evidence="1">The sequence shown here is derived from an EMBL/GenBank/DDBJ whole genome shotgun (WGS) entry which is preliminary data.</text>
</comment>
<dbReference type="AlphaFoldDB" id="M5U3K6"/>
<reference evidence="1 2" key="1">
    <citation type="journal article" date="2013" name="Mar. Genomics">
        <title>Expression of sulfatases in Rhodopirellula baltica and the diversity of sulfatases in the genus Rhodopirellula.</title>
        <authorList>
            <person name="Wegner C.E."/>
            <person name="Richter-Heitmann T."/>
            <person name="Klindworth A."/>
            <person name="Klockow C."/>
            <person name="Richter M."/>
            <person name="Achstetter T."/>
            <person name="Glockner F.O."/>
            <person name="Harder J."/>
        </authorList>
    </citation>
    <scope>NUCLEOTIDE SEQUENCE [LARGE SCALE GENOMIC DNA]</scope>
    <source>
        <strain evidence="1 2">SM41</strain>
    </source>
</reference>
<dbReference type="Proteomes" id="UP000011885">
    <property type="component" value="Unassembled WGS sequence"/>
</dbReference>
<accession>M5U3K6</accession>